<dbReference type="InterPro" id="IPR012910">
    <property type="entry name" value="Plug_dom"/>
</dbReference>
<dbReference type="Proteomes" id="UP001205566">
    <property type="component" value="Unassembled WGS sequence"/>
</dbReference>
<protein>
    <submittedName>
        <fullName evidence="17">TonB-dependent receptor</fullName>
    </submittedName>
</protein>
<sequence length="787" mass="86028">MKSIRPNPDKDNSTGLVQPSLLALAVGLAIHPLSGLAETGDTRDLKIEEVTVTAQKRSESLQDVPVAVDALTGHQLSKAGFRDVDDVAAQIPSLIVTSNLSPLNATFRIRRIGNEGNIPTFEPDTALIIDGAFRSRSGVGLGELVDVQSVEVLKGPQSTLYGKNASAGVIIVNTEAPSPDFAGMAEYGFGSAGLSQFKGSVNGAISDGVNGRVSVSSTRRDQMIENTLGEGGDSQDGQALRVQLSADLSDNLTSRLILSRMERHMNTMLGDTWYSPTVVTVAGAMSQFGAGSPVINNDPSDRIIEQMGTNEFDQQVTDGVLQFEYSGDGYLFNAITGFEDYTSSNFMYGVEQMPSDLLVFNDMQEGRSFSQELRLMSDTDDNLEWLLGGFYYNNGFTRGDRNGAEFELQSDIAMLGNVVGSVLGVPEQFRRTLFGSEGDTGDVLAEQDTESYGIFGTLGYHINDSLKLDTGLRYSMDAKDGKVEQYTTTAQGCVLNNLVCSLTPDASDFEDSDSWSAVTGNVTLSWFANDDTMIYGTYSRGFKAGGYSLQWGDFTEEARPFDEEDIDNVELGWKTETWDNRARINGSVFHTEYTNFQNATFIGLAFAVNNAEKVVVDGIELDSTWLFSENLTGVANLAYIQAKYDTYTGGQCYYGRTPENALGQCDLSGELLPFAPKLTGNLALEWEQPLAGGDFYSRVDYRFTGDANYSSELDPRHQEDAYWVGNLRAGWRNDTWDISTWVRNLHDEVYFVQKTASPIASKLDGGASYQAYTGTPRTFGLTARMHF</sequence>
<keyword evidence="2 12" id="KW-0813">Transport</keyword>
<dbReference type="InterPro" id="IPR000531">
    <property type="entry name" value="Beta-barrel_TonB"/>
</dbReference>
<gene>
    <name evidence="17" type="ORF">HXX02_05135</name>
</gene>
<feature type="domain" description="TonB-dependent receptor plug" evidence="16">
    <location>
        <begin position="61"/>
        <end position="169"/>
    </location>
</feature>
<evidence type="ECO:0000256" key="4">
    <source>
        <dbReference type="ARBA" id="ARBA00022496"/>
    </source>
</evidence>
<evidence type="ECO:0000313" key="18">
    <source>
        <dbReference type="Proteomes" id="UP001205566"/>
    </source>
</evidence>
<keyword evidence="8" id="KW-0406">Ion transport</keyword>
<dbReference type="Gene3D" id="2.40.170.20">
    <property type="entry name" value="TonB-dependent receptor, beta-barrel domain"/>
    <property type="match status" value="1"/>
</dbReference>
<keyword evidence="9 14" id="KW-0798">TonB box</keyword>
<evidence type="ECO:0000256" key="11">
    <source>
        <dbReference type="ARBA" id="ARBA00023237"/>
    </source>
</evidence>
<evidence type="ECO:0000256" key="9">
    <source>
        <dbReference type="ARBA" id="ARBA00023077"/>
    </source>
</evidence>
<keyword evidence="4" id="KW-0410">Iron transport</keyword>
<feature type="short sequence motif" description="TonB C-terminal box" evidence="13">
    <location>
        <begin position="770"/>
        <end position="787"/>
    </location>
</feature>
<comment type="caution">
    <text evidence="17">The sequence shown here is derived from an EMBL/GenBank/DDBJ whole genome shotgun (WGS) entry which is preliminary data.</text>
</comment>
<dbReference type="PROSITE" id="PS52016">
    <property type="entry name" value="TONB_DEPENDENT_REC_3"/>
    <property type="match status" value="1"/>
</dbReference>
<dbReference type="PROSITE" id="PS01156">
    <property type="entry name" value="TONB_DEPENDENT_REC_2"/>
    <property type="match status" value="1"/>
</dbReference>
<evidence type="ECO:0000256" key="3">
    <source>
        <dbReference type="ARBA" id="ARBA00022452"/>
    </source>
</evidence>
<evidence type="ECO:0000256" key="13">
    <source>
        <dbReference type="PROSITE-ProRule" id="PRU10144"/>
    </source>
</evidence>
<reference evidence="17" key="1">
    <citation type="thesis" date="2020" institute="Technische Universitat Dresden" country="Dresden, Germany">
        <title>The Agarolytic System of Microbulbifer elongatus PORT2, Isolated from Batu Karas, Pangandaran West Java Indonesia.</title>
        <authorList>
            <person name="Anggraeni S.R."/>
        </authorList>
    </citation>
    <scope>NUCLEOTIDE SEQUENCE</scope>
    <source>
        <strain evidence="17">PORT2</strain>
    </source>
</reference>
<dbReference type="Pfam" id="PF00593">
    <property type="entry name" value="TonB_dep_Rec_b-barrel"/>
    <property type="match status" value="1"/>
</dbReference>
<keyword evidence="10 12" id="KW-0472">Membrane</keyword>
<keyword evidence="3 12" id="KW-1134">Transmembrane beta strand</keyword>
<keyword evidence="5 12" id="KW-0812">Transmembrane</keyword>
<evidence type="ECO:0000313" key="17">
    <source>
        <dbReference type="EMBL" id="MCQ3828818.1"/>
    </source>
</evidence>
<evidence type="ECO:0000256" key="10">
    <source>
        <dbReference type="ARBA" id="ARBA00023136"/>
    </source>
</evidence>
<comment type="subcellular location">
    <subcellularLocation>
        <location evidence="1 12">Cell outer membrane</location>
        <topology evidence="1 12">Multi-pass membrane protein</topology>
    </subcellularLocation>
</comment>
<keyword evidence="18" id="KW-1185">Reference proteome</keyword>
<keyword evidence="11 12" id="KW-0998">Cell outer membrane</keyword>
<dbReference type="PANTHER" id="PTHR32552">
    <property type="entry name" value="FERRICHROME IRON RECEPTOR-RELATED"/>
    <property type="match status" value="1"/>
</dbReference>
<evidence type="ECO:0000259" key="15">
    <source>
        <dbReference type="Pfam" id="PF00593"/>
    </source>
</evidence>
<comment type="similarity">
    <text evidence="12 14">Belongs to the TonB-dependent receptor family.</text>
</comment>
<dbReference type="PANTHER" id="PTHR32552:SF81">
    <property type="entry name" value="TONB-DEPENDENT OUTER MEMBRANE RECEPTOR"/>
    <property type="match status" value="1"/>
</dbReference>
<dbReference type="InterPro" id="IPR036942">
    <property type="entry name" value="Beta-barrel_TonB_sf"/>
</dbReference>
<keyword evidence="17" id="KW-0675">Receptor</keyword>
<evidence type="ECO:0000256" key="7">
    <source>
        <dbReference type="ARBA" id="ARBA00023004"/>
    </source>
</evidence>
<evidence type="ECO:0000256" key="12">
    <source>
        <dbReference type="PROSITE-ProRule" id="PRU01360"/>
    </source>
</evidence>
<feature type="domain" description="TonB-dependent receptor-like beta-barrel" evidence="15">
    <location>
        <begin position="297"/>
        <end position="745"/>
    </location>
</feature>
<keyword evidence="6" id="KW-0732">Signal</keyword>
<dbReference type="EMBL" id="JACASI010000013">
    <property type="protein sequence ID" value="MCQ3828818.1"/>
    <property type="molecule type" value="Genomic_DNA"/>
</dbReference>
<proteinExistence type="inferred from homology"/>
<organism evidence="17 18">
    <name type="scientific">Microbulbifer elongatus</name>
    <dbReference type="NCBI Taxonomy" id="86173"/>
    <lineage>
        <taxon>Bacteria</taxon>
        <taxon>Pseudomonadati</taxon>
        <taxon>Pseudomonadota</taxon>
        <taxon>Gammaproteobacteria</taxon>
        <taxon>Cellvibrionales</taxon>
        <taxon>Microbulbiferaceae</taxon>
        <taxon>Microbulbifer</taxon>
    </lineage>
</organism>
<dbReference type="SUPFAM" id="SSF56935">
    <property type="entry name" value="Porins"/>
    <property type="match status" value="1"/>
</dbReference>
<evidence type="ECO:0000259" key="16">
    <source>
        <dbReference type="Pfam" id="PF07715"/>
    </source>
</evidence>
<name>A0ABT1NY61_9GAMM</name>
<dbReference type="InterPro" id="IPR010917">
    <property type="entry name" value="TonB_rcpt_CS"/>
</dbReference>
<evidence type="ECO:0000256" key="6">
    <source>
        <dbReference type="ARBA" id="ARBA00022729"/>
    </source>
</evidence>
<keyword evidence="7" id="KW-0408">Iron</keyword>
<dbReference type="Pfam" id="PF07715">
    <property type="entry name" value="Plug"/>
    <property type="match status" value="1"/>
</dbReference>
<accession>A0ABT1NY61</accession>
<evidence type="ECO:0000256" key="2">
    <source>
        <dbReference type="ARBA" id="ARBA00022448"/>
    </source>
</evidence>
<evidence type="ECO:0000256" key="5">
    <source>
        <dbReference type="ARBA" id="ARBA00022692"/>
    </source>
</evidence>
<evidence type="ECO:0000256" key="8">
    <source>
        <dbReference type="ARBA" id="ARBA00023065"/>
    </source>
</evidence>
<dbReference type="RefSeq" id="WP_255873618.1">
    <property type="nucleotide sequence ID" value="NZ_JACASI010000013.1"/>
</dbReference>
<evidence type="ECO:0000256" key="14">
    <source>
        <dbReference type="RuleBase" id="RU003357"/>
    </source>
</evidence>
<evidence type="ECO:0000256" key="1">
    <source>
        <dbReference type="ARBA" id="ARBA00004571"/>
    </source>
</evidence>
<dbReference type="InterPro" id="IPR039426">
    <property type="entry name" value="TonB-dep_rcpt-like"/>
</dbReference>